<evidence type="ECO:0000256" key="8">
    <source>
        <dbReference type="ARBA" id="ARBA00023242"/>
    </source>
</evidence>
<organism evidence="13 14">
    <name type="scientific">Phyllosticta citriasiana</name>
    <dbReference type="NCBI Taxonomy" id="595635"/>
    <lineage>
        <taxon>Eukaryota</taxon>
        <taxon>Fungi</taxon>
        <taxon>Dikarya</taxon>
        <taxon>Ascomycota</taxon>
        <taxon>Pezizomycotina</taxon>
        <taxon>Dothideomycetes</taxon>
        <taxon>Dothideomycetes incertae sedis</taxon>
        <taxon>Botryosphaeriales</taxon>
        <taxon>Phyllostictaceae</taxon>
        <taxon>Phyllosticta</taxon>
    </lineage>
</organism>
<evidence type="ECO:0000313" key="13">
    <source>
        <dbReference type="EMBL" id="KAK7518973.1"/>
    </source>
</evidence>
<evidence type="ECO:0000313" key="14">
    <source>
        <dbReference type="Proteomes" id="UP001363622"/>
    </source>
</evidence>
<evidence type="ECO:0000256" key="10">
    <source>
        <dbReference type="ARBA" id="ARBA00047821"/>
    </source>
</evidence>
<dbReference type="Gene3D" id="3.40.630.30">
    <property type="match status" value="1"/>
</dbReference>
<dbReference type="EC" id="2.3.1.257" evidence="4"/>
<protein>
    <recommendedName>
        <fullName evidence="5">N-alpha-acetyltransferase 40</fullName>
        <ecNumber evidence="4">2.3.1.257</ecNumber>
    </recommendedName>
</protein>
<dbReference type="Proteomes" id="UP001363622">
    <property type="component" value="Unassembled WGS sequence"/>
</dbReference>
<dbReference type="PANTHER" id="PTHR20531">
    <property type="entry name" value="N-ALPHA-ACETYLTRANSFERASE 40"/>
    <property type="match status" value="1"/>
</dbReference>
<accession>A0ABR1KUN8</accession>
<comment type="similarity">
    <text evidence="3">Belongs to the acetyltransferase family. NAA40 subfamily.</text>
</comment>
<comment type="caution">
    <text evidence="13">The sequence shown here is derived from an EMBL/GenBank/DDBJ whole genome shotgun (WGS) entry which is preliminary data.</text>
</comment>
<sequence>MSVPNLKRKAKQPEENEEVIEKINSLSPTEFHDRFFGTSSLLCFRDYDLTLKAIRNMSKADLTSCFDLIGNTSLEDYKTSERGWNPKQKLAEMQEDNMQYLLVRKRMNDSNPSDDHLKTSSEDSKTECHRQFHEDNELAGFVSFMFTIEDDYPVVYIYEIHLGDSHRGCGLGRHLMNTVERCAKEGMVDKVMLTCFRKNSTALAFYTKLGFGEDEFSPTPKRLRGGKIKYPSYMIMSKSLRASLSQRACRTLPGRAAP</sequence>
<evidence type="ECO:0000256" key="9">
    <source>
        <dbReference type="ARBA" id="ARBA00023315"/>
    </source>
</evidence>
<dbReference type="InterPro" id="IPR016181">
    <property type="entry name" value="Acyl_CoA_acyltransferase"/>
</dbReference>
<dbReference type="InterPro" id="IPR000182">
    <property type="entry name" value="GNAT_dom"/>
</dbReference>
<evidence type="ECO:0000256" key="2">
    <source>
        <dbReference type="ARBA" id="ARBA00004496"/>
    </source>
</evidence>
<dbReference type="Pfam" id="PF00583">
    <property type="entry name" value="Acetyltransf_1"/>
    <property type="match status" value="1"/>
</dbReference>
<evidence type="ECO:0000259" key="12">
    <source>
        <dbReference type="PROSITE" id="PS51186"/>
    </source>
</evidence>
<comment type="catalytic activity">
    <reaction evidence="11">
        <text>N-terminal L-seryl-[histone H4] + acetyl-CoA = N-terminal N(alpha)-acetyl-L-seryl-[histone H4] + CoA + H(+)</text>
        <dbReference type="Rhea" id="RHEA:50596"/>
        <dbReference type="Rhea" id="RHEA-COMP:12740"/>
        <dbReference type="Rhea" id="RHEA-COMP:12743"/>
        <dbReference type="ChEBI" id="CHEBI:15378"/>
        <dbReference type="ChEBI" id="CHEBI:57287"/>
        <dbReference type="ChEBI" id="CHEBI:57288"/>
        <dbReference type="ChEBI" id="CHEBI:64738"/>
        <dbReference type="ChEBI" id="CHEBI:83690"/>
        <dbReference type="EC" id="2.3.1.257"/>
    </reaction>
</comment>
<keyword evidence="9" id="KW-0012">Acyltransferase</keyword>
<evidence type="ECO:0000256" key="4">
    <source>
        <dbReference type="ARBA" id="ARBA00012950"/>
    </source>
</evidence>
<keyword evidence="7" id="KW-0808">Transferase</keyword>
<comment type="subcellular location">
    <subcellularLocation>
        <location evidence="2">Cytoplasm</location>
    </subcellularLocation>
    <subcellularLocation>
        <location evidence="1">Nucleus</location>
    </subcellularLocation>
</comment>
<name>A0ABR1KUN8_9PEZI</name>
<keyword evidence="14" id="KW-1185">Reference proteome</keyword>
<keyword evidence="6" id="KW-0963">Cytoplasm</keyword>
<feature type="domain" description="N-acetyltransferase" evidence="12">
    <location>
        <begin position="88"/>
        <end position="241"/>
    </location>
</feature>
<comment type="catalytic activity">
    <reaction evidence="10">
        <text>N-terminal L-seryl-[histone H2A] + acetyl-CoA = N-terminal N(alpha)-acetyl-L-seryl-[histone H2A] + CoA + H(+)</text>
        <dbReference type="Rhea" id="RHEA:50600"/>
        <dbReference type="Rhea" id="RHEA-COMP:12742"/>
        <dbReference type="Rhea" id="RHEA-COMP:12744"/>
        <dbReference type="ChEBI" id="CHEBI:15378"/>
        <dbReference type="ChEBI" id="CHEBI:57287"/>
        <dbReference type="ChEBI" id="CHEBI:57288"/>
        <dbReference type="ChEBI" id="CHEBI:64738"/>
        <dbReference type="ChEBI" id="CHEBI:83690"/>
        <dbReference type="EC" id="2.3.1.257"/>
    </reaction>
</comment>
<evidence type="ECO:0000256" key="3">
    <source>
        <dbReference type="ARBA" id="ARBA00008870"/>
    </source>
</evidence>
<keyword evidence="8" id="KW-0539">Nucleus</keyword>
<reference evidence="13 14" key="1">
    <citation type="submission" date="2024-04" db="EMBL/GenBank/DDBJ databases">
        <title>Phyllosticta paracitricarpa is synonymous to the EU quarantine fungus P. citricarpa based on phylogenomic analyses.</title>
        <authorList>
            <consortium name="Lawrence Berkeley National Laboratory"/>
            <person name="Van Ingen-Buijs V.A."/>
            <person name="Van Westerhoven A.C."/>
            <person name="Haridas S."/>
            <person name="Skiadas P."/>
            <person name="Martin F."/>
            <person name="Groenewald J.Z."/>
            <person name="Crous P.W."/>
            <person name="Seidl M.F."/>
        </authorList>
    </citation>
    <scope>NUCLEOTIDE SEQUENCE [LARGE SCALE GENOMIC DNA]</scope>
    <source>
        <strain evidence="13 14">CBS 123371</strain>
    </source>
</reference>
<evidence type="ECO:0000256" key="11">
    <source>
        <dbReference type="ARBA" id="ARBA00049524"/>
    </source>
</evidence>
<dbReference type="SUPFAM" id="SSF55729">
    <property type="entry name" value="Acyl-CoA N-acyltransferases (Nat)"/>
    <property type="match status" value="1"/>
</dbReference>
<proteinExistence type="inferred from homology"/>
<dbReference type="PROSITE" id="PS51186">
    <property type="entry name" value="GNAT"/>
    <property type="match status" value="1"/>
</dbReference>
<evidence type="ECO:0000256" key="6">
    <source>
        <dbReference type="ARBA" id="ARBA00022490"/>
    </source>
</evidence>
<gene>
    <name evidence="13" type="ORF">IWZ03DRAFT_161359</name>
</gene>
<dbReference type="PANTHER" id="PTHR20531:SF1">
    <property type="entry name" value="N-ALPHA-ACETYLTRANSFERASE 40"/>
    <property type="match status" value="1"/>
</dbReference>
<dbReference type="CDD" id="cd04301">
    <property type="entry name" value="NAT_SF"/>
    <property type="match status" value="1"/>
</dbReference>
<evidence type="ECO:0000256" key="1">
    <source>
        <dbReference type="ARBA" id="ARBA00004123"/>
    </source>
</evidence>
<evidence type="ECO:0000256" key="5">
    <source>
        <dbReference type="ARBA" id="ARBA00015043"/>
    </source>
</evidence>
<evidence type="ECO:0000256" key="7">
    <source>
        <dbReference type="ARBA" id="ARBA00022679"/>
    </source>
</evidence>
<dbReference type="InterPro" id="IPR039949">
    <property type="entry name" value="NAA40"/>
</dbReference>
<dbReference type="EMBL" id="JBBPHU010000004">
    <property type="protein sequence ID" value="KAK7518973.1"/>
    <property type="molecule type" value="Genomic_DNA"/>
</dbReference>